<dbReference type="InterPro" id="IPR027839">
    <property type="entry name" value="DUF4432"/>
</dbReference>
<dbReference type="EMBL" id="CP117826">
    <property type="protein sequence ID" value="XCC61260.1"/>
    <property type="molecule type" value="Genomic_DNA"/>
</dbReference>
<gene>
    <name evidence="1" type="ORF">PUP29_06875</name>
</gene>
<dbReference type="CDD" id="cd09023">
    <property type="entry name" value="Aldose_epim_Ec_c4013"/>
    <property type="match status" value="1"/>
</dbReference>
<proteinExistence type="predicted"/>
<reference evidence="1" key="1">
    <citation type="submission" date="2023-02" db="EMBL/GenBank/DDBJ databases">
        <title>Gut commensal Christensenella minuta modulates host metabolism via a new class of secondary bile acids.</title>
        <authorList>
            <person name="Liu C."/>
        </authorList>
    </citation>
    <scope>NUCLEOTIDE SEQUENCE</scope>
    <source>
        <strain evidence="1">CA70</strain>
    </source>
</reference>
<dbReference type="InterPro" id="IPR014718">
    <property type="entry name" value="GH-type_carb-bd"/>
</dbReference>
<dbReference type="RefSeq" id="WP_079546592.1">
    <property type="nucleotide sequence ID" value="NZ_CP117826.1"/>
</dbReference>
<protein>
    <submittedName>
        <fullName evidence="1">Aldose 1-epimerase family protein</fullName>
    </submittedName>
</protein>
<evidence type="ECO:0000313" key="1">
    <source>
        <dbReference type="EMBL" id="XCC61260.1"/>
    </source>
</evidence>
<dbReference type="GO" id="GO:0030246">
    <property type="term" value="F:carbohydrate binding"/>
    <property type="evidence" value="ECO:0007669"/>
    <property type="project" value="InterPro"/>
</dbReference>
<name>A0AAU8A545_9FIRM</name>
<organism evidence="1">
    <name type="scientific">Christensenella massiliensis</name>
    <dbReference type="NCBI Taxonomy" id="1805714"/>
    <lineage>
        <taxon>Bacteria</taxon>
        <taxon>Bacillati</taxon>
        <taxon>Bacillota</taxon>
        <taxon>Clostridia</taxon>
        <taxon>Christensenellales</taxon>
        <taxon>Christensenellaceae</taxon>
        <taxon>Christensenella</taxon>
    </lineage>
</organism>
<accession>A0AAU8A545</accession>
<dbReference type="Pfam" id="PF14486">
    <property type="entry name" value="DUF4432"/>
    <property type="match status" value="1"/>
</dbReference>
<sequence length="350" mass="38756">MKLFGKDMTKEELCKRVGDLSQIADAREGVLTAGKADGVRVIDVRTGGGFSFSILPSRGMDIAWAEYKGTPVAFIGKTGVVGPAYFEKDGLCFMRGFFAGLMTTCGLTYMGAPCTDEGEELGLHGRISNTPAYDVGVSREWEGDDYVIRIRGKVAESAVFGENMVLTREFTVKMGEPCVHVHDRVENCGHSEAPFMLLYHCNFGYPLVSEDTVLLEPEGTKVRARDAEGEKGIDRYMKFEKPTHGYQEQVFYHDIPKVKGDESYACLYNEKLGLGGYVKFNREQFGRFGEWKMMGEGDYVVGLEPSNSLPEGRDMARSRGQLIMLQPGEIKDFEFTIGVAEGKDGVAKIL</sequence>
<dbReference type="AlphaFoldDB" id="A0AAU8A545"/>
<dbReference type="Gene3D" id="2.70.98.10">
    <property type="match status" value="1"/>
</dbReference>